<reference evidence="2" key="1">
    <citation type="submission" date="2018-05" db="EMBL/GenBank/DDBJ databases">
        <authorList>
            <person name="Lanie J.A."/>
            <person name="Ng W.-L."/>
            <person name="Kazmierczak K.M."/>
            <person name="Andrzejewski T.M."/>
            <person name="Davidsen T.M."/>
            <person name="Wayne K.J."/>
            <person name="Tettelin H."/>
            <person name="Glass J.I."/>
            <person name="Rusch D."/>
            <person name="Podicherti R."/>
            <person name="Tsui H.-C.T."/>
            <person name="Winkler M.E."/>
        </authorList>
    </citation>
    <scope>NUCLEOTIDE SEQUENCE</scope>
</reference>
<organism evidence="2">
    <name type="scientific">marine metagenome</name>
    <dbReference type="NCBI Taxonomy" id="408172"/>
    <lineage>
        <taxon>unclassified sequences</taxon>
        <taxon>metagenomes</taxon>
        <taxon>ecological metagenomes</taxon>
    </lineage>
</organism>
<dbReference type="AlphaFoldDB" id="A0A382GXX7"/>
<accession>A0A382GXX7</accession>
<dbReference type="SUPFAM" id="SSF53335">
    <property type="entry name" value="S-adenosyl-L-methionine-dependent methyltransferases"/>
    <property type="match status" value="1"/>
</dbReference>
<dbReference type="Pfam" id="PF13649">
    <property type="entry name" value="Methyltransf_25"/>
    <property type="match status" value="1"/>
</dbReference>
<dbReference type="InterPro" id="IPR041698">
    <property type="entry name" value="Methyltransf_25"/>
</dbReference>
<dbReference type="EMBL" id="UINC01057973">
    <property type="protein sequence ID" value="SVB79712.1"/>
    <property type="molecule type" value="Genomic_DNA"/>
</dbReference>
<proteinExistence type="predicted"/>
<name>A0A382GXX7_9ZZZZ</name>
<evidence type="ECO:0000313" key="2">
    <source>
        <dbReference type="EMBL" id="SVB79712.1"/>
    </source>
</evidence>
<feature type="domain" description="Methyltransferase" evidence="1">
    <location>
        <begin position="41"/>
        <end position="140"/>
    </location>
</feature>
<dbReference type="InterPro" id="IPR029063">
    <property type="entry name" value="SAM-dependent_MTases_sf"/>
</dbReference>
<protein>
    <recommendedName>
        <fullName evidence="1">Methyltransferase domain-containing protein</fullName>
    </recommendedName>
</protein>
<evidence type="ECO:0000259" key="1">
    <source>
        <dbReference type="Pfam" id="PF13649"/>
    </source>
</evidence>
<feature type="non-terminal residue" evidence="2">
    <location>
        <position position="154"/>
    </location>
</feature>
<gene>
    <name evidence="2" type="ORF">METZ01_LOCUS232566</name>
</gene>
<dbReference type="CDD" id="cd02440">
    <property type="entry name" value="AdoMet_MTases"/>
    <property type="match status" value="1"/>
</dbReference>
<sequence length="154" mass="17568">MQGWHGWDDYAPFYDWENDQTFGRQDVPFWVGLADRVGGPVLELGCGTGRVSLPVARRVERFVGVDRSEPMLKKLRTRLRRGRLGRRASLVQGDIRALPFRNRCRFKLVMAPYGILQSLLRDVDVRMTLDSVAGFLPRGGVLGIDLVPDLSRWQ</sequence>
<dbReference type="Gene3D" id="3.40.50.150">
    <property type="entry name" value="Vaccinia Virus protein VP39"/>
    <property type="match status" value="1"/>
</dbReference>